<evidence type="ECO:0000256" key="1">
    <source>
        <dbReference type="ARBA" id="ARBA00022723"/>
    </source>
</evidence>
<protein>
    <submittedName>
        <fullName evidence="5">LOC107383460-like protein</fullName>
    </submittedName>
</protein>
<dbReference type="AlphaFoldDB" id="A0A1A7ZPA3"/>
<evidence type="ECO:0000313" key="6">
    <source>
        <dbReference type="EMBL" id="SBP44559.1"/>
    </source>
</evidence>
<proteinExistence type="predicted"/>
<name>A0A1A7ZPA3_NOTFU</name>
<dbReference type="InterPro" id="IPR051051">
    <property type="entry name" value="E3_ubiq-ligase_TRIM/RNF"/>
</dbReference>
<dbReference type="OrthoDB" id="6270329at2759"/>
<dbReference type="Proteomes" id="UP000822369">
    <property type="component" value="Chromosome 2"/>
</dbReference>
<evidence type="ECO:0000313" key="5">
    <source>
        <dbReference type="EMBL" id="KAF7228960.1"/>
    </source>
</evidence>
<feature type="region of interest" description="Disordered" evidence="4">
    <location>
        <begin position="1"/>
        <end position="20"/>
    </location>
</feature>
<evidence type="ECO:0000256" key="3">
    <source>
        <dbReference type="ARBA" id="ARBA00022833"/>
    </source>
</evidence>
<accession>A0A1A7ZPA3</accession>
<keyword evidence="3" id="KW-0862">Zinc</keyword>
<dbReference type="PANTHER" id="PTHR25465">
    <property type="entry name" value="B-BOX DOMAIN CONTAINING"/>
    <property type="match status" value="1"/>
</dbReference>
<keyword evidence="2" id="KW-0863">Zinc-finger</keyword>
<sequence length="220" mass="24978">MKSSYGAQAAQQEQQSSRTQLVSTAFNDQEEKEEAVIKKHHQLPDATFSWFILSAADMVTGSSRHSDDLCSIMHGNMSYKICINKLWHSNFKPARPLCHEFFSKRPKLFVIAITSGSPASSRKSAQENSSSSEQRGAQTGKVLCDVCNRKALKSCLVCLSSYCKTHLEPHVKIPGLMRHKLTSPVKNLEGQMWNKYEKATRRLEIFRRYFAKLMRCVRSS</sequence>
<reference evidence="6" key="1">
    <citation type="submission" date="2016-05" db="EMBL/GenBank/DDBJ databases">
        <authorList>
            <person name="Lavstsen T."/>
            <person name="Jespersen J.S."/>
        </authorList>
    </citation>
    <scope>NUCLEOTIDE SEQUENCE</scope>
    <source>
        <tissue evidence="6">Brain</tissue>
    </source>
</reference>
<dbReference type="EMBL" id="JAAVVJ010000002">
    <property type="protein sequence ID" value="KAF7228960.1"/>
    <property type="molecule type" value="Genomic_DNA"/>
</dbReference>
<dbReference type="PANTHER" id="PTHR25465:SF32">
    <property type="entry name" value="BLOODTHIRSTY-RELATED GENE FAMILY, MEMBER 16 ISOFORM X1-RELATED"/>
    <property type="match status" value="1"/>
</dbReference>
<dbReference type="EMBL" id="HADY01006074">
    <property type="protein sequence ID" value="SBP44559.1"/>
    <property type="molecule type" value="Transcribed_RNA"/>
</dbReference>
<reference evidence="5" key="3">
    <citation type="submission" date="2020-03" db="EMBL/GenBank/DDBJ databases">
        <title>Intra-Species Differences in Population Size shape Life History and Genome Evolution.</title>
        <authorList>
            <person name="Willemsen D."/>
            <person name="Cui R."/>
            <person name="Valenzano D.R."/>
        </authorList>
    </citation>
    <scope>NUCLEOTIDE SEQUENCE</scope>
    <source>
        <strain evidence="5">GRZ</strain>
        <tissue evidence="5">Whole</tissue>
    </source>
</reference>
<dbReference type="GO" id="GO:0008270">
    <property type="term" value="F:zinc ion binding"/>
    <property type="evidence" value="ECO:0007669"/>
    <property type="project" value="UniProtKB-KW"/>
</dbReference>
<evidence type="ECO:0000256" key="2">
    <source>
        <dbReference type="ARBA" id="ARBA00022771"/>
    </source>
</evidence>
<evidence type="ECO:0000256" key="4">
    <source>
        <dbReference type="SAM" id="MobiDB-lite"/>
    </source>
</evidence>
<organism evidence="6">
    <name type="scientific">Nothobranchius furzeri</name>
    <name type="common">Turquoise killifish</name>
    <dbReference type="NCBI Taxonomy" id="105023"/>
    <lineage>
        <taxon>Eukaryota</taxon>
        <taxon>Metazoa</taxon>
        <taxon>Chordata</taxon>
        <taxon>Craniata</taxon>
        <taxon>Vertebrata</taxon>
        <taxon>Euteleostomi</taxon>
        <taxon>Actinopterygii</taxon>
        <taxon>Neopterygii</taxon>
        <taxon>Teleostei</taxon>
        <taxon>Neoteleostei</taxon>
        <taxon>Acanthomorphata</taxon>
        <taxon>Ovalentaria</taxon>
        <taxon>Atherinomorphae</taxon>
        <taxon>Cyprinodontiformes</taxon>
        <taxon>Nothobranchiidae</taxon>
        <taxon>Nothobranchius</taxon>
    </lineage>
</organism>
<keyword evidence="1" id="KW-0479">Metal-binding</keyword>
<dbReference type="Gene3D" id="4.10.830.40">
    <property type="match status" value="1"/>
</dbReference>
<reference evidence="6" key="2">
    <citation type="submission" date="2016-06" db="EMBL/GenBank/DDBJ databases">
        <title>The genome of a short-lived fish provides insights into sex chromosome evolution and the genetic control of aging.</title>
        <authorList>
            <person name="Reichwald K."/>
            <person name="Felder M."/>
            <person name="Petzold A."/>
            <person name="Koch P."/>
            <person name="Groth M."/>
            <person name="Platzer M."/>
        </authorList>
    </citation>
    <scope>NUCLEOTIDE SEQUENCE</scope>
    <source>
        <tissue evidence="6">Brain</tissue>
    </source>
</reference>
<dbReference type="KEGG" id="nfu:107383460"/>
<gene>
    <name evidence="6" type="primary">Nfu_g_1_011965</name>
    <name evidence="5" type="ORF">G4P62_000807</name>
</gene>